<proteinExistence type="predicted"/>
<evidence type="ECO:0000256" key="1">
    <source>
        <dbReference type="SAM" id="MobiDB-lite"/>
    </source>
</evidence>
<name>A0ABD2X8N8_9HYME</name>
<organism evidence="2 3">
    <name type="scientific">Trichogramma kaykai</name>
    <dbReference type="NCBI Taxonomy" id="54128"/>
    <lineage>
        <taxon>Eukaryota</taxon>
        <taxon>Metazoa</taxon>
        <taxon>Ecdysozoa</taxon>
        <taxon>Arthropoda</taxon>
        <taxon>Hexapoda</taxon>
        <taxon>Insecta</taxon>
        <taxon>Pterygota</taxon>
        <taxon>Neoptera</taxon>
        <taxon>Endopterygota</taxon>
        <taxon>Hymenoptera</taxon>
        <taxon>Apocrita</taxon>
        <taxon>Proctotrupomorpha</taxon>
        <taxon>Chalcidoidea</taxon>
        <taxon>Trichogrammatidae</taxon>
        <taxon>Trichogramma</taxon>
    </lineage>
</organism>
<sequence>MGLSLSSYVKKVFGMNLDSGTNSNASSEASLGTSSDESSDESSDLSSDASSDASFDASSDASFDVSSDESFDASSDASSGTNSNESSDASSDASFDSLLRARNSSSEKYKNEISYVSVFAPVARPVFLNYPPASFPLVGIDQSDNRSTSLHCQFLKYMIHALVSVS</sequence>
<feature type="compositionally biased region" description="Low complexity" evidence="1">
    <location>
        <begin position="72"/>
        <end position="94"/>
    </location>
</feature>
<accession>A0ABD2X8N8</accession>
<feature type="compositionally biased region" description="Low complexity" evidence="1">
    <location>
        <begin position="44"/>
        <end position="65"/>
    </location>
</feature>
<dbReference type="AlphaFoldDB" id="A0ABD2X8N8"/>
<dbReference type="EMBL" id="JBJJXI010000046">
    <property type="protein sequence ID" value="KAL3401343.1"/>
    <property type="molecule type" value="Genomic_DNA"/>
</dbReference>
<reference evidence="2 3" key="1">
    <citation type="journal article" date="2024" name="bioRxiv">
        <title>A reference genome for Trichogramma kaykai: A tiny desert-dwelling parasitoid wasp with competing sex-ratio distorters.</title>
        <authorList>
            <person name="Culotta J."/>
            <person name="Lindsey A.R."/>
        </authorList>
    </citation>
    <scope>NUCLEOTIDE SEQUENCE [LARGE SCALE GENOMIC DNA]</scope>
    <source>
        <strain evidence="2 3">KSX58</strain>
    </source>
</reference>
<feature type="region of interest" description="Disordered" evidence="1">
    <location>
        <begin position="15"/>
        <end position="94"/>
    </location>
</feature>
<comment type="caution">
    <text evidence="2">The sequence shown here is derived from an EMBL/GenBank/DDBJ whole genome shotgun (WGS) entry which is preliminary data.</text>
</comment>
<dbReference type="Proteomes" id="UP001627154">
    <property type="component" value="Unassembled WGS sequence"/>
</dbReference>
<protein>
    <submittedName>
        <fullName evidence="2">Uncharacterized protein</fullName>
    </submittedName>
</protein>
<keyword evidence="3" id="KW-1185">Reference proteome</keyword>
<evidence type="ECO:0000313" key="3">
    <source>
        <dbReference type="Proteomes" id="UP001627154"/>
    </source>
</evidence>
<evidence type="ECO:0000313" key="2">
    <source>
        <dbReference type="EMBL" id="KAL3401343.1"/>
    </source>
</evidence>
<feature type="compositionally biased region" description="Low complexity" evidence="1">
    <location>
        <begin position="23"/>
        <end position="36"/>
    </location>
</feature>
<gene>
    <name evidence="2" type="ORF">TKK_005478</name>
</gene>